<dbReference type="Pfam" id="PF01297">
    <property type="entry name" value="ZnuA"/>
    <property type="match status" value="1"/>
</dbReference>
<dbReference type="AlphaFoldDB" id="A0A448VPG6"/>
<feature type="compositionally biased region" description="Basic residues" evidence="7">
    <location>
        <begin position="112"/>
        <end position="128"/>
    </location>
</feature>
<protein>
    <submittedName>
        <fullName evidence="9">ABC transporter substrate-binding protein</fullName>
    </submittedName>
</protein>
<proteinExistence type="inferred from homology"/>
<sequence length="305" mass="33702">MKNWQAVLIAAVVPVGAYAAPMPVVTGFSILGDITKQIGGERVDVQNLVGHDQDSHVYHMTAGDVRKIRNAKLVVLNGLGLEAADIRRAAKQGKAVYAEAAAGIKALEAGEHHHHHHDHGHDHGHHHHDHGEFDPHVWTDPVLMKTYAANIAQALIKADPEGKAYYSKRLTDYQVQLTKLHEETKKTFDSIPAEKRKVLTGHDSFAYMAKRYNIQFTAAQGVSTAAEPSAKQIAAIIRQIKRSGIKAVFAENIKDTRQIERIAKETGVKLNGKLYSDALGSRPEADTYIEMYRYNVKALADAMKQ</sequence>
<dbReference type="GO" id="GO:0030001">
    <property type="term" value="P:metal ion transport"/>
    <property type="evidence" value="ECO:0007669"/>
    <property type="project" value="InterPro"/>
</dbReference>
<dbReference type="InterPro" id="IPR006128">
    <property type="entry name" value="Lipoprotein_PsaA-like"/>
</dbReference>
<keyword evidence="10" id="KW-1185">Reference proteome</keyword>
<evidence type="ECO:0000256" key="6">
    <source>
        <dbReference type="RuleBase" id="RU003512"/>
    </source>
</evidence>
<evidence type="ECO:0000256" key="5">
    <source>
        <dbReference type="ARBA" id="ARBA00022729"/>
    </source>
</evidence>
<dbReference type="PANTHER" id="PTHR42953">
    <property type="entry name" value="HIGH-AFFINITY ZINC UPTAKE SYSTEM PROTEIN ZNUA-RELATED"/>
    <property type="match status" value="1"/>
</dbReference>
<feature type="chain" id="PRO_5019275926" evidence="8">
    <location>
        <begin position="20"/>
        <end position="305"/>
    </location>
</feature>
<dbReference type="OrthoDB" id="9793396at2"/>
<organism evidence="9 10">
    <name type="scientific">Neisseria weaveri</name>
    <dbReference type="NCBI Taxonomy" id="28091"/>
    <lineage>
        <taxon>Bacteria</taxon>
        <taxon>Pseudomonadati</taxon>
        <taxon>Pseudomonadota</taxon>
        <taxon>Betaproteobacteria</taxon>
        <taxon>Neisseriales</taxon>
        <taxon>Neisseriaceae</taxon>
        <taxon>Neisseria</taxon>
    </lineage>
</organism>
<keyword evidence="5 8" id="KW-0732">Signal</keyword>
<dbReference type="GO" id="GO:0030313">
    <property type="term" value="C:cell envelope"/>
    <property type="evidence" value="ECO:0007669"/>
    <property type="project" value="UniProtKB-SubCell"/>
</dbReference>
<evidence type="ECO:0000256" key="4">
    <source>
        <dbReference type="ARBA" id="ARBA00022723"/>
    </source>
</evidence>
<evidence type="ECO:0000313" key="10">
    <source>
        <dbReference type="Proteomes" id="UP000272771"/>
    </source>
</evidence>
<comment type="subcellular location">
    <subcellularLocation>
        <location evidence="1">Cell envelope</location>
    </subcellularLocation>
</comment>
<dbReference type="PRINTS" id="PR00691">
    <property type="entry name" value="ADHESINB"/>
</dbReference>
<evidence type="ECO:0000256" key="1">
    <source>
        <dbReference type="ARBA" id="ARBA00004196"/>
    </source>
</evidence>
<keyword evidence="4" id="KW-0479">Metal-binding</keyword>
<dbReference type="InterPro" id="IPR050492">
    <property type="entry name" value="Bact_metal-bind_prot9"/>
</dbReference>
<evidence type="ECO:0000256" key="2">
    <source>
        <dbReference type="ARBA" id="ARBA00011028"/>
    </source>
</evidence>
<accession>A0A448VPG6</accession>
<evidence type="ECO:0000256" key="3">
    <source>
        <dbReference type="ARBA" id="ARBA00022448"/>
    </source>
</evidence>
<dbReference type="InterPro" id="IPR006129">
    <property type="entry name" value="AdhesinB"/>
</dbReference>
<dbReference type="STRING" id="28091.SAMEA3174300_00128"/>
<name>A0A448VPG6_9NEIS</name>
<dbReference type="PRINTS" id="PR00690">
    <property type="entry name" value="ADHESNFAMILY"/>
</dbReference>
<dbReference type="PANTHER" id="PTHR42953:SF1">
    <property type="entry name" value="METAL-BINDING PROTEIN HI_0362-RELATED"/>
    <property type="match status" value="1"/>
</dbReference>
<dbReference type="RefSeq" id="WP_004283456.1">
    <property type="nucleotide sequence ID" value="NZ_CAUJRG010000001.1"/>
</dbReference>
<comment type="similarity">
    <text evidence="2 6">Belongs to the bacterial solute-binding protein 9 family.</text>
</comment>
<dbReference type="Proteomes" id="UP000272771">
    <property type="component" value="Chromosome"/>
</dbReference>
<evidence type="ECO:0000313" key="9">
    <source>
        <dbReference type="EMBL" id="VEJ51667.1"/>
    </source>
</evidence>
<reference evidence="9 10" key="1">
    <citation type="submission" date="2018-12" db="EMBL/GenBank/DDBJ databases">
        <authorList>
            <consortium name="Pathogen Informatics"/>
        </authorList>
    </citation>
    <scope>NUCLEOTIDE SEQUENCE [LARGE SCALE GENOMIC DNA]</scope>
    <source>
        <strain evidence="9 10">NCTC12742</strain>
    </source>
</reference>
<evidence type="ECO:0000256" key="8">
    <source>
        <dbReference type="SAM" id="SignalP"/>
    </source>
</evidence>
<feature type="region of interest" description="Disordered" evidence="7">
    <location>
        <begin position="111"/>
        <end position="133"/>
    </location>
</feature>
<dbReference type="SUPFAM" id="SSF53807">
    <property type="entry name" value="Helical backbone' metal receptor"/>
    <property type="match status" value="1"/>
</dbReference>
<keyword evidence="3 6" id="KW-0813">Transport</keyword>
<dbReference type="GO" id="GO:0046872">
    <property type="term" value="F:metal ion binding"/>
    <property type="evidence" value="ECO:0007669"/>
    <property type="project" value="UniProtKB-KW"/>
</dbReference>
<dbReference type="Gene3D" id="3.40.50.1980">
    <property type="entry name" value="Nitrogenase molybdenum iron protein domain"/>
    <property type="match status" value="2"/>
</dbReference>
<dbReference type="EMBL" id="LR134533">
    <property type="protein sequence ID" value="VEJ51667.1"/>
    <property type="molecule type" value="Genomic_DNA"/>
</dbReference>
<gene>
    <name evidence="9" type="primary">ssaB</name>
    <name evidence="9" type="ORF">NCTC12742_01567</name>
</gene>
<evidence type="ECO:0000256" key="7">
    <source>
        <dbReference type="SAM" id="MobiDB-lite"/>
    </source>
</evidence>
<dbReference type="InterPro" id="IPR006127">
    <property type="entry name" value="ZnuA-like"/>
</dbReference>
<dbReference type="GO" id="GO:0007155">
    <property type="term" value="P:cell adhesion"/>
    <property type="evidence" value="ECO:0007669"/>
    <property type="project" value="InterPro"/>
</dbReference>
<feature type="signal peptide" evidence="8">
    <location>
        <begin position="1"/>
        <end position="19"/>
    </location>
</feature>